<evidence type="ECO:0000256" key="1">
    <source>
        <dbReference type="SAM" id="Coils"/>
    </source>
</evidence>
<gene>
    <name evidence="3" type="ORF">JX360_08000</name>
</gene>
<evidence type="ECO:0000313" key="3">
    <source>
        <dbReference type="EMBL" id="MCJ2542847.1"/>
    </source>
</evidence>
<keyword evidence="2" id="KW-0472">Membrane</keyword>
<name>A0ABT0CAW2_THEVL</name>
<dbReference type="Proteomes" id="UP000830835">
    <property type="component" value="Unassembled WGS sequence"/>
</dbReference>
<organism evidence="3 4">
    <name type="scientific">Thermostichus vulcanus str. 'Rupite'</name>
    <dbReference type="NCBI Taxonomy" id="2813851"/>
    <lineage>
        <taxon>Bacteria</taxon>
        <taxon>Bacillati</taxon>
        <taxon>Cyanobacteriota</taxon>
        <taxon>Cyanophyceae</taxon>
        <taxon>Thermostichales</taxon>
        <taxon>Thermostichaceae</taxon>
        <taxon>Thermostichus</taxon>
    </lineage>
</organism>
<sequence>MSEPTLRDVLAEVKATRQDIQALEARLESEVKRWDERFFQSSRDTLNFTRNVVVIAAVTAVLIPLLRDVTPLIIDIMKETSR</sequence>
<protein>
    <submittedName>
        <fullName evidence="3">Uncharacterized protein</fullName>
    </submittedName>
</protein>
<evidence type="ECO:0000256" key="2">
    <source>
        <dbReference type="SAM" id="Phobius"/>
    </source>
</evidence>
<keyword evidence="1" id="KW-0175">Coiled coil</keyword>
<evidence type="ECO:0000313" key="4">
    <source>
        <dbReference type="Proteomes" id="UP000830835"/>
    </source>
</evidence>
<reference evidence="3" key="1">
    <citation type="submission" date="2021-02" db="EMBL/GenBank/DDBJ databases">
        <title>The CRISPR/cas machinery reduction and long-range gene transfer in the hot spring cyanobacterium Synechococcus.</title>
        <authorList>
            <person name="Dvorak P."/>
            <person name="Jahodarova E."/>
            <person name="Hasler P."/>
            <person name="Poulickova A."/>
        </authorList>
    </citation>
    <scope>NUCLEOTIDE SEQUENCE</scope>
    <source>
        <strain evidence="3">Rupite</strain>
    </source>
</reference>
<keyword evidence="4" id="KW-1185">Reference proteome</keyword>
<feature type="transmembrane region" description="Helical" evidence="2">
    <location>
        <begin position="52"/>
        <end position="74"/>
    </location>
</feature>
<proteinExistence type="predicted"/>
<dbReference type="RefSeq" id="WP_244350126.1">
    <property type="nucleotide sequence ID" value="NZ_JAFIRA010000016.1"/>
</dbReference>
<comment type="caution">
    <text evidence="3">The sequence shown here is derived from an EMBL/GenBank/DDBJ whole genome shotgun (WGS) entry which is preliminary data.</text>
</comment>
<keyword evidence="2" id="KW-0812">Transmembrane</keyword>
<dbReference type="EMBL" id="JAFIRA010000016">
    <property type="protein sequence ID" value="MCJ2542847.1"/>
    <property type="molecule type" value="Genomic_DNA"/>
</dbReference>
<feature type="coiled-coil region" evidence="1">
    <location>
        <begin position="6"/>
        <end position="37"/>
    </location>
</feature>
<accession>A0ABT0CAW2</accession>
<keyword evidence="2" id="KW-1133">Transmembrane helix</keyword>